<dbReference type="EMBL" id="FXTT01000002">
    <property type="protein sequence ID" value="SMP17509.1"/>
    <property type="molecule type" value="Genomic_DNA"/>
</dbReference>
<accession>A0ABY1NWC0</accession>
<name>A0ABY1NWC0_9HYPH</name>
<dbReference type="SUPFAM" id="SSF52540">
    <property type="entry name" value="P-loop containing nucleoside triphosphate hydrolases"/>
    <property type="match status" value="1"/>
</dbReference>
<dbReference type="Gene3D" id="3.40.50.300">
    <property type="entry name" value="P-loop containing nucleotide triphosphate hydrolases"/>
    <property type="match status" value="1"/>
</dbReference>
<proteinExistence type="predicted"/>
<dbReference type="RefSeq" id="WP_155190569.1">
    <property type="nucleotide sequence ID" value="NZ_BAAAEA010000003.1"/>
</dbReference>
<sequence>MQSCSTTAQDTTNAASSLCADERPFRYVLSAGRTGTVFLEGFLNRQISKVTAVHEPPETRWQMMLANLRNDWGVGDGLLRAIFQRLRQKRESAVGGDYVELNPFLCAMTDLLPLPGRDLRVVHMVRDPATWAHSISSFKASSTFRPIIDLVPFAKPYPTPRPRNWSKLSDYERALWRWNWCNNRILELRDQCTAFTIVRYEDLFNADANKTVSALNGICNTLALSPPDQFDLDSLAKRLNPKPDKGLVADPLAASRICGELAREFGYAY</sequence>
<dbReference type="InterPro" id="IPR027417">
    <property type="entry name" value="P-loop_NTPase"/>
</dbReference>
<protein>
    <recommendedName>
        <fullName evidence="3">Sulfotransferase</fullName>
    </recommendedName>
</protein>
<evidence type="ECO:0000313" key="2">
    <source>
        <dbReference type="Proteomes" id="UP001157914"/>
    </source>
</evidence>
<organism evidence="1 2">
    <name type="scientific">Roseibium denhamense</name>
    <dbReference type="NCBI Taxonomy" id="76305"/>
    <lineage>
        <taxon>Bacteria</taxon>
        <taxon>Pseudomonadati</taxon>
        <taxon>Pseudomonadota</taxon>
        <taxon>Alphaproteobacteria</taxon>
        <taxon>Hyphomicrobiales</taxon>
        <taxon>Stappiaceae</taxon>
        <taxon>Roseibium</taxon>
    </lineage>
</organism>
<dbReference type="Proteomes" id="UP001157914">
    <property type="component" value="Unassembled WGS sequence"/>
</dbReference>
<evidence type="ECO:0008006" key="3">
    <source>
        <dbReference type="Google" id="ProtNLM"/>
    </source>
</evidence>
<gene>
    <name evidence="1" type="ORF">SAMN06265374_1834</name>
</gene>
<reference evidence="1 2" key="1">
    <citation type="submission" date="2017-05" db="EMBL/GenBank/DDBJ databases">
        <authorList>
            <person name="Varghese N."/>
            <person name="Submissions S."/>
        </authorList>
    </citation>
    <scope>NUCLEOTIDE SEQUENCE [LARGE SCALE GENOMIC DNA]</scope>
    <source>
        <strain evidence="1 2">DSM 15949</strain>
    </source>
</reference>
<keyword evidence="2" id="KW-1185">Reference proteome</keyword>
<comment type="caution">
    <text evidence="1">The sequence shown here is derived from an EMBL/GenBank/DDBJ whole genome shotgun (WGS) entry which is preliminary data.</text>
</comment>
<evidence type="ECO:0000313" key="1">
    <source>
        <dbReference type="EMBL" id="SMP17509.1"/>
    </source>
</evidence>